<gene>
    <name evidence="3" type="ORF">Vretifemale_257</name>
    <name evidence="4" type="ORF">Vretifemale_8190</name>
    <name evidence="5" type="ORF">Vretimale_146</name>
</gene>
<evidence type="ECO:0000313" key="4">
    <source>
        <dbReference type="EMBL" id="GIL78834.1"/>
    </source>
</evidence>
<dbReference type="InterPro" id="IPR052925">
    <property type="entry name" value="Phage_Integrase-like_Recomb"/>
</dbReference>
<dbReference type="EMBL" id="BNCP01000001">
    <property type="protein sequence ID" value="GIL69300.1"/>
    <property type="molecule type" value="Genomic_DNA"/>
</dbReference>
<dbReference type="PANTHER" id="PTHR34605">
    <property type="entry name" value="PHAGE_INTEGRASE DOMAIN-CONTAINING PROTEIN"/>
    <property type="match status" value="1"/>
</dbReference>
<evidence type="ECO:0000256" key="2">
    <source>
        <dbReference type="ARBA" id="ARBA00023172"/>
    </source>
</evidence>
<dbReference type="EMBL" id="BNCQ01000001">
    <property type="protein sequence ID" value="GIL93931.1"/>
    <property type="molecule type" value="Genomic_DNA"/>
</dbReference>
<dbReference type="Gene3D" id="1.10.150.130">
    <property type="match status" value="1"/>
</dbReference>
<dbReference type="InterPro" id="IPR011010">
    <property type="entry name" value="DNA_brk_join_enz"/>
</dbReference>
<evidence type="ECO:0000313" key="7">
    <source>
        <dbReference type="Proteomes" id="UP000747110"/>
    </source>
</evidence>
<evidence type="ECO:0000313" key="5">
    <source>
        <dbReference type="EMBL" id="GIL93931.1"/>
    </source>
</evidence>
<name>A0A8J4D743_9CHLO</name>
<dbReference type="OrthoDB" id="10039881at2759"/>
<dbReference type="GO" id="GO:0015074">
    <property type="term" value="P:DNA integration"/>
    <property type="evidence" value="ECO:0007669"/>
    <property type="project" value="InterPro"/>
</dbReference>
<proteinExistence type="predicted"/>
<reference evidence="5" key="1">
    <citation type="journal article" date="2021" name="Proc. Natl. Acad. Sci. U.S.A.">
        <title>Three genomes in the algal genus Volvox reveal the fate of a haploid sex-determining region after a transition to homothallism.</title>
        <authorList>
            <person name="Yamamoto K."/>
            <person name="Hamaji T."/>
            <person name="Kawai-Toyooka H."/>
            <person name="Matsuzaki R."/>
            <person name="Takahashi F."/>
            <person name="Nishimura Y."/>
            <person name="Kawachi M."/>
            <person name="Noguchi H."/>
            <person name="Minakuchi Y."/>
            <person name="Umen J.G."/>
            <person name="Toyoda A."/>
            <person name="Nozaki H."/>
        </authorList>
    </citation>
    <scope>NUCLEOTIDE SEQUENCE</scope>
    <source>
        <strain evidence="5">NIES-3785</strain>
        <strain evidence="3">NIES-3786</strain>
    </source>
</reference>
<dbReference type="GO" id="GO:0006310">
    <property type="term" value="P:DNA recombination"/>
    <property type="evidence" value="ECO:0007669"/>
    <property type="project" value="UniProtKB-KW"/>
</dbReference>
<keyword evidence="7" id="KW-1185">Reference proteome</keyword>
<accession>A0A8J4D743</accession>
<sequence>MAGVCSAGVLQGRVENTPDTSWTMLIGCIVFCPARPELSTAGAWRWATMAIDPQDAELLVETRRMVGGSRAVSSLGQYQGPWEQFVQFCGGRQYAPLPASPLVVAMFLTDVAKRAQSYAVVKTASAAIFTHHELAGVVDPPTKHVWCKGVRAAAKRQLGVAVKNRKEPLGLETVQAIVELQLCGAPRLLEVMVATYVMVCFTGFLRYDEVQRLLVKDVQLYDDRAEVFLSKRKNDQFREGNVIVLAAGTSEACPVRLLRRFLQEAAWGSEMPLFRDWNGHQARRQGAPIIFSTAPVSYEKMQCVVLKLVGKVLGLPETTVKARFGLHSLRSGGATMVAAAGVEERLFQAHGGWRSQEAMLPYVKETSRVRLGVTKALGY</sequence>
<dbReference type="GO" id="GO:0003677">
    <property type="term" value="F:DNA binding"/>
    <property type="evidence" value="ECO:0007669"/>
    <property type="project" value="UniProtKB-KW"/>
</dbReference>
<keyword evidence="2" id="KW-0233">DNA recombination</keyword>
<dbReference type="SUPFAM" id="SSF56349">
    <property type="entry name" value="DNA breaking-rejoining enzymes"/>
    <property type="match status" value="1"/>
</dbReference>
<dbReference type="Proteomes" id="UP000747110">
    <property type="component" value="Unassembled WGS sequence"/>
</dbReference>
<dbReference type="PANTHER" id="PTHR34605:SF4">
    <property type="entry name" value="DNA ADENINE METHYLTRANSFERASE"/>
    <property type="match status" value="1"/>
</dbReference>
<dbReference type="Proteomes" id="UP000722791">
    <property type="component" value="Unassembled WGS sequence"/>
</dbReference>
<evidence type="ECO:0000313" key="3">
    <source>
        <dbReference type="EMBL" id="GIL69300.1"/>
    </source>
</evidence>
<comment type="caution">
    <text evidence="5">The sequence shown here is derived from an EMBL/GenBank/DDBJ whole genome shotgun (WGS) entry which is preliminary data.</text>
</comment>
<dbReference type="EMBL" id="BNCP01000014">
    <property type="protein sequence ID" value="GIL78834.1"/>
    <property type="molecule type" value="Genomic_DNA"/>
</dbReference>
<dbReference type="InterPro" id="IPR010998">
    <property type="entry name" value="Integrase_recombinase_N"/>
</dbReference>
<keyword evidence="1" id="KW-0238">DNA-binding</keyword>
<dbReference type="AlphaFoldDB" id="A0A8J4D743"/>
<protein>
    <recommendedName>
        <fullName evidence="8">Tyr recombinase domain-containing protein</fullName>
    </recommendedName>
</protein>
<evidence type="ECO:0008006" key="8">
    <source>
        <dbReference type="Google" id="ProtNLM"/>
    </source>
</evidence>
<organism evidence="5 6">
    <name type="scientific">Volvox reticuliferus</name>
    <dbReference type="NCBI Taxonomy" id="1737510"/>
    <lineage>
        <taxon>Eukaryota</taxon>
        <taxon>Viridiplantae</taxon>
        <taxon>Chlorophyta</taxon>
        <taxon>core chlorophytes</taxon>
        <taxon>Chlorophyceae</taxon>
        <taxon>CS clade</taxon>
        <taxon>Chlamydomonadales</taxon>
        <taxon>Volvocaceae</taxon>
        <taxon>Volvox</taxon>
    </lineage>
</organism>
<dbReference type="Gene3D" id="1.10.443.10">
    <property type="entry name" value="Intergrase catalytic core"/>
    <property type="match status" value="1"/>
</dbReference>
<dbReference type="SUPFAM" id="SSF47823">
    <property type="entry name" value="lambda integrase-like, N-terminal domain"/>
    <property type="match status" value="1"/>
</dbReference>
<evidence type="ECO:0000313" key="6">
    <source>
        <dbReference type="Proteomes" id="UP000722791"/>
    </source>
</evidence>
<dbReference type="InterPro" id="IPR013762">
    <property type="entry name" value="Integrase-like_cat_sf"/>
</dbReference>
<evidence type="ECO:0000256" key="1">
    <source>
        <dbReference type="ARBA" id="ARBA00023125"/>
    </source>
</evidence>